<organism evidence="2 3">
    <name type="scientific">Streptomyces thermogriseus</name>
    <dbReference type="NCBI Taxonomy" id="75292"/>
    <lineage>
        <taxon>Bacteria</taxon>
        <taxon>Bacillati</taxon>
        <taxon>Actinomycetota</taxon>
        <taxon>Actinomycetes</taxon>
        <taxon>Kitasatosporales</taxon>
        <taxon>Streptomycetaceae</taxon>
        <taxon>Streptomyces</taxon>
    </lineage>
</organism>
<dbReference type="Proteomes" id="UP001501072">
    <property type="component" value="Unassembled WGS sequence"/>
</dbReference>
<dbReference type="EMBL" id="BAAAHU010000086">
    <property type="protein sequence ID" value="GAA1016666.1"/>
    <property type="molecule type" value="Genomic_DNA"/>
</dbReference>
<dbReference type="SUPFAM" id="SSF50998">
    <property type="entry name" value="Quinoprotein alcohol dehydrogenase-like"/>
    <property type="match status" value="1"/>
</dbReference>
<name>A0ABN1T6I9_9ACTN</name>
<dbReference type="PROSITE" id="PS51257">
    <property type="entry name" value="PROKAR_LIPOPROTEIN"/>
    <property type="match status" value="1"/>
</dbReference>
<evidence type="ECO:0000256" key="1">
    <source>
        <dbReference type="SAM" id="MobiDB-lite"/>
    </source>
</evidence>
<evidence type="ECO:0008006" key="4">
    <source>
        <dbReference type="Google" id="ProtNLM"/>
    </source>
</evidence>
<protein>
    <recommendedName>
        <fullName evidence="4">Secreted protein</fullName>
    </recommendedName>
</protein>
<evidence type="ECO:0000313" key="3">
    <source>
        <dbReference type="Proteomes" id="UP001501072"/>
    </source>
</evidence>
<reference evidence="2 3" key="1">
    <citation type="journal article" date="2019" name="Int. J. Syst. Evol. Microbiol.">
        <title>The Global Catalogue of Microorganisms (GCM) 10K type strain sequencing project: providing services to taxonomists for standard genome sequencing and annotation.</title>
        <authorList>
            <consortium name="The Broad Institute Genomics Platform"/>
            <consortium name="The Broad Institute Genome Sequencing Center for Infectious Disease"/>
            <person name="Wu L."/>
            <person name="Ma J."/>
        </authorList>
    </citation>
    <scope>NUCLEOTIDE SEQUENCE [LARGE SCALE GENOMIC DNA]</scope>
    <source>
        <strain evidence="2 3">JCM 11269</strain>
    </source>
</reference>
<dbReference type="RefSeq" id="WP_346074320.1">
    <property type="nucleotide sequence ID" value="NZ_BAAAHU010000086.1"/>
</dbReference>
<sequence length="469" mass="49257">MRAGAVVGTVLLMAVSLTGCSSEDTPPDSSRQAKPLIELALPAAYDANKGWDETLSWVPQSAATLPVAVAPRAGAVALLHSASNGYTLKVRAADTGRVRWTSAPWNPPTPLEGAAGDPSEGEAAEIPGVAVVEQDGREYVVAYAHGLQGKDSLHKGTEVMRLLVYSVDATGTSVKPLRQIDVPVTARPGQVRLNTEGGRVLVGWGERGRYPTPSAAVDVATGETVAYDQTDDLKLPCPDEYSSCSDIRVMAATADGPLVSMDDGGFGIPGRWFSNDVRPDGTNAQTDSFGNNWNGMVYGVGGGHLIAGWDAPGFDTDPVWSVHDVRTGRLQASMTCGYDLSNGVTGKNRESEREYPVVTSPEGHYLAAGPVAFDLQRKKGICLAGDGNRKSIAITSIRDDGTAYGEVQEDSAANDTALVVTQVDLTAGPDSAKALEGVEAPHVTSVKGAGLFTGPDNNGHFRVSLRQER</sequence>
<evidence type="ECO:0000313" key="2">
    <source>
        <dbReference type="EMBL" id="GAA1016666.1"/>
    </source>
</evidence>
<accession>A0ABN1T6I9</accession>
<gene>
    <name evidence="2" type="ORF">GCM10009564_52670</name>
</gene>
<proteinExistence type="predicted"/>
<comment type="caution">
    <text evidence="2">The sequence shown here is derived from an EMBL/GenBank/DDBJ whole genome shotgun (WGS) entry which is preliminary data.</text>
</comment>
<dbReference type="InterPro" id="IPR011047">
    <property type="entry name" value="Quinoprotein_ADH-like_sf"/>
</dbReference>
<keyword evidence="3" id="KW-1185">Reference proteome</keyword>
<feature type="region of interest" description="Disordered" evidence="1">
    <location>
        <begin position="100"/>
        <end position="122"/>
    </location>
</feature>